<organism evidence="3 4">
    <name type="scientific">Acuticoccus mangrovi</name>
    <dbReference type="NCBI Taxonomy" id="2796142"/>
    <lineage>
        <taxon>Bacteria</taxon>
        <taxon>Pseudomonadati</taxon>
        <taxon>Pseudomonadota</taxon>
        <taxon>Alphaproteobacteria</taxon>
        <taxon>Hyphomicrobiales</taxon>
        <taxon>Amorphaceae</taxon>
        <taxon>Acuticoccus</taxon>
    </lineage>
</organism>
<accession>A0A934MFH6</accession>
<comment type="caution">
    <text evidence="3">The sequence shown here is derived from an EMBL/GenBank/DDBJ whole genome shotgun (WGS) entry which is preliminary data.</text>
</comment>
<keyword evidence="3" id="KW-0966">Cell projection</keyword>
<protein>
    <submittedName>
        <fullName evidence="3">Flagellar basal body rod protein FlgB</fullName>
    </submittedName>
</protein>
<evidence type="ECO:0000313" key="3">
    <source>
        <dbReference type="EMBL" id="MBJ3778677.1"/>
    </source>
</evidence>
<evidence type="ECO:0000256" key="1">
    <source>
        <dbReference type="ARBA" id="ARBA00004117"/>
    </source>
</evidence>
<gene>
    <name evidence="3" type="primary">flgB</name>
    <name evidence="3" type="ORF">JCR33_23455</name>
</gene>
<dbReference type="InterPro" id="IPR001444">
    <property type="entry name" value="Flag_bb_rod_N"/>
</dbReference>
<name>A0A934MFH6_9HYPH</name>
<dbReference type="Proteomes" id="UP000609531">
    <property type="component" value="Unassembled WGS sequence"/>
</dbReference>
<keyword evidence="3" id="KW-0969">Cilium</keyword>
<dbReference type="RefSeq" id="WP_198884581.1">
    <property type="nucleotide sequence ID" value="NZ_JAEKJA010000034.1"/>
</dbReference>
<dbReference type="EMBL" id="JAEKJA010000034">
    <property type="protein sequence ID" value="MBJ3778677.1"/>
    <property type="molecule type" value="Genomic_DNA"/>
</dbReference>
<comment type="subcellular location">
    <subcellularLocation>
        <location evidence="1">Bacterial flagellum basal body</location>
    </subcellularLocation>
</comment>
<keyword evidence="4" id="KW-1185">Reference proteome</keyword>
<sequence length="139" mass="15097">MIVGATPVSTANASPLYVMDIATRYAEWAAVRQAAIAGNIANADTPNYRARDIEPFHAGGDQTRLTMSETRPGHMAPTAMEDYAADVTKSRSWDVSHSGNTVSLDEQLMKADDTKRGHELSLSVIATFHRMLLASVSFQ</sequence>
<keyword evidence="3" id="KW-0282">Flagellum</keyword>
<dbReference type="Pfam" id="PF00460">
    <property type="entry name" value="Flg_bb_rod"/>
    <property type="match status" value="1"/>
</dbReference>
<dbReference type="AlphaFoldDB" id="A0A934MFH6"/>
<feature type="domain" description="Flagellar basal body rod protein N-terminal" evidence="2">
    <location>
        <begin position="30"/>
        <end position="49"/>
    </location>
</feature>
<evidence type="ECO:0000259" key="2">
    <source>
        <dbReference type="Pfam" id="PF00460"/>
    </source>
</evidence>
<evidence type="ECO:0000313" key="4">
    <source>
        <dbReference type="Proteomes" id="UP000609531"/>
    </source>
</evidence>
<reference evidence="3" key="1">
    <citation type="submission" date="2020-12" db="EMBL/GenBank/DDBJ databases">
        <title>Bacterial taxonomy.</title>
        <authorList>
            <person name="Pan X."/>
        </authorList>
    </citation>
    <scope>NUCLEOTIDE SEQUENCE</scope>
    <source>
        <strain evidence="3">B2012</strain>
    </source>
</reference>
<proteinExistence type="predicted"/>
<dbReference type="GO" id="GO:0009425">
    <property type="term" value="C:bacterial-type flagellum basal body"/>
    <property type="evidence" value="ECO:0007669"/>
    <property type="project" value="UniProtKB-SubCell"/>
</dbReference>